<sequence>MNLKTLIFIFSLAMLSCTQPHQEKTSILVFTKTNDFRHDAIPAGKEALKKLGKDNNWHLNFTEDSLFFTPENLNYFDAVVFLLTSGDILDSDQQNALKHYVETGGGLVTIHTGTVTENNWPWFVEAIGAIFTGHPPVQEGKLIIEDPTHPATSFLPDSIWILEDEWYSFDRNPRDDVHVLISIDENSYDVDDNRWFPEANQRMGDHPLVWYRIVGEGRVFQTALGHVPQMYADTLFLQHLKGAIEWGIKKSD</sequence>
<dbReference type="Proteomes" id="UP000191055">
    <property type="component" value="Unassembled WGS sequence"/>
</dbReference>
<evidence type="ECO:0000313" key="2">
    <source>
        <dbReference type="EMBL" id="SKB34989.1"/>
    </source>
</evidence>
<dbReference type="PROSITE" id="PS51257">
    <property type="entry name" value="PROKAR_LIPOPROTEIN"/>
    <property type="match status" value="1"/>
</dbReference>
<dbReference type="AlphaFoldDB" id="A0A1T5AJI1"/>
<dbReference type="RefSeq" id="WP_232468405.1">
    <property type="nucleotide sequence ID" value="NZ_CP021904.1"/>
</dbReference>
<dbReference type="SUPFAM" id="SSF52317">
    <property type="entry name" value="Class I glutamine amidotransferase-like"/>
    <property type="match status" value="1"/>
</dbReference>
<keyword evidence="3" id="KW-1185">Reference proteome</keyword>
<proteinExistence type="predicted"/>
<protein>
    <recommendedName>
        <fullName evidence="1">ThuA-like domain-containing protein</fullName>
    </recommendedName>
</protein>
<dbReference type="InterPro" id="IPR029062">
    <property type="entry name" value="Class_I_gatase-like"/>
</dbReference>
<dbReference type="Gene3D" id="3.40.50.880">
    <property type="match status" value="1"/>
</dbReference>
<dbReference type="PANTHER" id="PTHR40469">
    <property type="entry name" value="SECRETED GLYCOSYL HYDROLASE"/>
    <property type="match status" value="1"/>
</dbReference>
<name>A0A1T5AJI1_9BACT</name>
<dbReference type="InterPro" id="IPR029010">
    <property type="entry name" value="ThuA-like"/>
</dbReference>
<evidence type="ECO:0000313" key="3">
    <source>
        <dbReference type="Proteomes" id="UP000191055"/>
    </source>
</evidence>
<dbReference type="Pfam" id="PF06283">
    <property type="entry name" value="ThuA"/>
    <property type="match status" value="1"/>
</dbReference>
<organism evidence="2 3">
    <name type="scientific">Alkalitalea saponilacus</name>
    <dbReference type="NCBI Taxonomy" id="889453"/>
    <lineage>
        <taxon>Bacteria</taxon>
        <taxon>Pseudomonadati</taxon>
        <taxon>Bacteroidota</taxon>
        <taxon>Bacteroidia</taxon>
        <taxon>Marinilabiliales</taxon>
        <taxon>Marinilabiliaceae</taxon>
        <taxon>Alkalitalea</taxon>
    </lineage>
</organism>
<dbReference type="STRING" id="889453.SAMN03080601_00288"/>
<dbReference type="EMBL" id="FUYV01000001">
    <property type="protein sequence ID" value="SKB34989.1"/>
    <property type="molecule type" value="Genomic_DNA"/>
</dbReference>
<evidence type="ECO:0000259" key="1">
    <source>
        <dbReference type="Pfam" id="PF06283"/>
    </source>
</evidence>
<gene>
    <name evidence="2" type="ORF">SAMN03080601_00288</name>
</gene>
<feature type="domain" description="ThuA-like" evidence="1">
    <location>
        <begin position="27"/>
        <end position="246"/>
    </location>
</feature>
<dbReference type="PANTHER" id="PTHR40469:SF2">
    <property type="entry name" value="GALACTOSE-BINDING DOMAIN-LIKE SUPERFAMILY PROTEIN"/>
    <property type="match status" value="1"/>
</dbReference>
<reference evidence="2 3" key="1">
    <citation type="submission" date="2017-02" db="EMBL/GenBank/DDBJ databases">
        <authorList>
            <person name="Peterson S.W."/>
        </authorList>
    </citation>
    <scope>NUCLEOTIDE SEQUENCE [LARGE SCALE GENOMIC DNA]</scope>
    <source>
        <strain evidence="2 3">DSM 24412</strain>
    </source>
</reference>
<accession>A0A1T5AJI1</accession>